<dbReference type="SUPFAM" id="SSF48179">
    <property type="entry name" value="6-phosphogluconate dehydrogenase C-terminal domain-like"/>
    <property type="match status" value="1"/>
</dbReference>
<dbReference type="InterPro" id="IPR006108">
    <property type="entry name" value="3HC_DH_C"/>
</dbReference>
<dbReference type="Gene3D" id="3.40.50.720">
    <property type="entry name" value="NAD(P)-binding Rossmann-like Domain"/>
    <property type="match status" value="1"/>
</dbReference>
<reference evidence="7" key="1">
    <citation type="journal article" date="2019" name="Int. J. Syst. Evol. Microbiol.">
        <title>The Global Catalogue of Microorganisms (GCM) 10K type strain sequencing project: providing services to taxonomists for standard genome sequencing and annotation.</title>
        <authorList>
            <consortium name="The Broad Institute Genomics Platform"/>
            <consortium name="The Broad Institute Genome Sequencing Center for Infectious Disease"/>
            <person name="Wu L."/>
            <person name="Ma J."/>
        </authorList>
    </citation>
    <scope>NUCLEOTIDE SEQUENCE [LARGE SCALE GENOMIC DNA]</scope>
    <source>
        <strain evidence="7">ZS-35-S2</strain>
    </source>
</reference>
<dbReference type="GO" id="GO:0003857">
    <property type="term" value="F:(3S)-3-hydroxyacyl-CoA dehydrogenase (NAD+) activity"/>
    <property type="evidence" value="ECO:0007669"/>
    <property type="project" value="UniProtKB-EC"/>
</dbReference>
<dbReference type="Proteomes" id="UP001596203">
    <property type="component" value="Unassembled WGS sequence"/>
</dbReference>
<evidence type="ECO:0000313" key="6">
    <source>
        <dbReference type="EMBL" id="MFC6021712.1"/>
    </source>
</evidence>
<dbReference type="EC" id="1.1.1.35" evidence="6"/>
<accession>A0ABW1KL76</accession>
<proteinExistence type="inferred from homology"/>
<comment type="pathway">
    <text evidence="1">Lipid metabolism; butanoate metabolism.</text>
</comment>
<dbReference type="SUPFAM" id="SSF51735">
    <property type="entry name" value="NAD(P)-binding Rossmann-fold domains"/>
    <property type="match status" value="1"/>
</dbReference>
<feature type="domain" description="3-hydroxyacyl-CoA dehydrogenase C-terminal" evidence="4">
    <location>
        <begin position="196"/>
        <end position="292"/>
    </location>
</feature>
<dbReference type="InterPro" id="IPR013328">
    <property type="entry name" value="6PGD_dom2"/>
</dbReference>
<evidence type="ECO:0000259" key="5">
    <source>
        <dbReference type="Pfam" id="PF02737"/>
    </source>
</evidence>
<evidence type="ECO:0000256" key="2">
    <source>
        <dbReference type="ARBA" id="ARBA00009463"/>
    </source>
</evidence>
<dbReference type="InterPro" id="IPR022694">
    <property type="entry name" value="3-OHacyl-CoA_DH"/>
</dbReference>
<dbReference type="EMBL" id="JBHSPR010000053">
    <property type="protein sequence ID" value="MFC6021712.1"/>
    <property type="molecule type" value="Genomic_DNA"/>
</dbReference>
<gene>
    <name evidence="6" type="ORF">ACFP2T_36800</name>
</gene>
<dbReference type="PANTHER" id="PTHR48075">
    <property type="entry name" value="3-HYDROXYACYL-COA DEHYDROGENASE FAMILY PROTEIN"/>
    <property type="match status" value="1"/>
</dbReference>
<sequence>MTREVANARTGTTLPVIGVVGAGQMGVGVGQCFAEAGHAVTVVEPSAPARASVPRRLVQGLRLSALSGRKRVDFDEVISRVRCTGDLDDLGDAGFVVECAPERTPLKEDIFRRLDGICPAETVLASCTSAIPIARLGTASGRPDRVLGTHLMNPAPIKRAVEVITAPETSPATLESTVDLLRSIGKEPIVVADAPGFVTNRVLMLMINEAAAVVSEDTATPAVVDKIFRDCFGHPTGPLATADLIGLDTVVDTLAVLLDHTGDPRFVPCPLLVELVDGGRTGRKSGAGFHTY</sequence>
<dbReference type="PIRSF" id="PIRSF000105">
    <property type="entry name" value="HCDH"/>
    <property type="match status" value="1"/>
</dbReference>
<evidence type="ECO:0000256" key="3">
    <source>
        <dbReference type="ARBA" id="ARBA00023002"/>
    </source>
</evidence>
<protein>
    <submittedName>
        <fullName evidence="6">3-hydroxyacyl-CoA dehydrogenase family protein</fullName>
        <ecNumber evidence="6">1.1.1.35</ecNumber>
    </submittedName>
</protein>
<dbReference type="RefSeq" id="WP_377430278.1">
    <property type="nucleotide sequence ID" value="NZ_JBHSPR010000053.1"/>
</dbReference>
<dbReference type="PANTHER" id="PTHR48075:SF5">
    <property type="entry name" value="3-HYDROXYBUTYRYL-COA DEHYDROGENASE"/>
    <property type="match status" value="1"/>
</dbReference>
<feature type="domain" description="3-hydroxyacyl-CoA dehydrogenase NAD binding" evidence="5">
    <location>
        <begin position="17"/>
        <end position="193"/>
    </location>
</feature>
<dbReference type="InterPro" id="IPR036291">
    <property type="entry name" value="NAD(P)-bd_dom_sf"/>
</dbReference>
<dbReference type="Gene3D" id="1.10.1040.10">
    <property type="entry name" value="N-(1-d-carboxylethyl)-l-norvaline Dehydrogenase, domain 2"/>
    <property type="match status" value="1"/>
</dbReference>
<dbReference type="Pfam" id="PF02737">
    <property type="entry name" value="3HCDH_N"/>
    <property type="match status" value="1"/>
</dbReference>
<evidence type="ECO:0000259" key="4">
    <source>
        <dbReference type="Pfam" id="PF00725"/>
    </source>
</evidence>
<comment type="caution">
    <text evidence="6">The sequence shown here is derived from an EMBL/GenBank/DDBJ whole genome shotgun (WGS) entry which is preliminary data.</text>
</comment>
<keyword evidence="7" id="KW-1185">Reference proteome</keyword>
<evidence type="ECO:0000313" key="7">
    <source>
        <dbReference type="Proteomes" id="UP001596203"/>
    </source>
</evidence>
<keyword evidence="3 6" id="KW-0560">Oxidoreductase</keyword>
<dbReference type="InterPro" id="IPR006176">
    <property type="entry name" value="3-OHacyl-CoA_DH_NAD-bd"/>
</dbReference>
<evidence type="ECO:0000256" key="1">
    <source>
        <dbReference type="ARBA" id="ARBA00005086"/>
    </source>
</evidence>
<comment type="similarity">
    <text evidence="2">Belongs to the 3-hydroxyacyl-CoA dehydrogenase family.</text>
</comment>
<name>A0ABW1KL76_9ACTN</name>
<dbReference type="Pfam" id="PF00725">
    <property type="entry name" value="3HCDH"/>
    <property type="match status" value="1"/>
</dbReference>
<dbReference type="InterPro" id="IPR008927">
    <property type="entry name" value="6-PGluconate_DH-like_C_sf"/>
</dbReference>
<organism evidence="6 7">
    <name type="scientific">Plantactinospora solaniradicis</name>
    <dbReference type="NCBI Taxonomy" id="1723736"/>
    <lineage>
        <taxon>Bacteria</taxon>
        <taxon>Bacillati</taxon>
        <taxon>Actinomycetota</taxon>
        <taxon>Actinomycetes</taxon>
        <taxon>Micromonosporales</taxon>
        <taxon>Micromonosporaceae</taxon>
        <taxon>Plantactinospora</taxon>
    </lineage>
</organism>